<evidence type="ECO:0000313" key="8">
    <source>
        <dbReference type="Proteomes" id="UP000285288"/>
    </source>
</evidence>
<dbReference type="Proteomes" id="UP000285288">
    <property type="component" value="Unassembled WGS sequence"/>
</dbReference>
<dbReference type="Gene3D" id="3.30.1330.40">
    <property type="entry name" value="RutC-like"/>
    <property type="match status" value="1"/>
</dbReference>
<name>A0A395W9P8_9FIRM</name>
<dbReference type="InterPro" id="IPR035959">
    <property type="entry name" value="RutC-like_sf"/>
</dbReference>
<dbReference type="EMBL" id="QRVM01000038">
    <property type="protein sequence ID" value="RGS45363.1"/>
    <property type="molecule type" value="Genomic_DNA"/>
</dbReference>
<dbReference type="EMBL" id="QSAT01000035">
    <property type="protein sequence ID" value="RGW73123.1"/>
    <property type="molecule type" value="Genomic_DNA"/>
</dbReference>
<comment type="caution">
    <text evidence="2">The sequence shown here is derived from an EMBL/GenBank/DDBJ whole genome shotgun (WGS) entry which is preliminary data.</text>
</comment>
<proteinExistence type="predicted"/>
<gene>
    <name evidence="4" type="ORF">DW907_07265</name>
    <name evidence="3" type="ORF">DWV56_09740</name>
    <name evidence="2" type="ORF">DWW32_00125</name>
    <name evidence="1" type="ORF">DWX92_08210</name>
</gene>
<dbReference type="Proteomes" id="UP000265489">
    <property type="component" value="Unassembled WGS sequence"/>
</dbReference>
<dbReference type="RefSeq" id="WP_003864173.1">
    <property type="nucleotide sequence ID" value="NZ_CABLCL010000027.1"/>
</dbReference>
<dbReference type="GO" id="GO:0005829">
    <property type="term" value="C:cytosol"/>
    <property type="evidence" value="ECO:0007669"/>
    <property type="project" value="TreeGrafter"/>
</dbReference>
<accession>A0A395W9P8</accession>
<evidence type="ECO:0000313" key="1">
    <source>
        <dbReference type="EMBL" id="RGS45363.1"/>
    </source>
</evidence>
<evidence type="ECO:0000313" key="6">
    <source>
        <dbReference type="Proteomes" id="UP000284651"/>
    </source>
</evidence>
<dbReference type="EMBL" id="QRYQ01000001">
    <property type="protein sequence ID" value="RGU93961.1"/>
    <property type="molecule type" value="Genomic_DNA"/>
</dbReference>
<evidence type="ECO:0000313" key="5">
    <source>
        <dbReference type="Proteomes" id="UP000265489"/>
    </source>
</evidence>
<dbReference type="GO" id="GO:0019239">
    <property type="term" value="F:deaminase activity"/>
    <property type="evidence" value="ECO:0007669"/>
    <property type="project" value="TreeGrafter"/>
</dbReference>
<dbReference type="PANTHER" id="PTHR11803:SF39">
    <property type="entry name" value="2-IMINOBUTANOATE_2-IMINOPROPANOATE DEAMINASE"/>
    <property type="match status" value="1"/>
</dbReference>
<organism evidence="2 5">
    <name type="scientific">Holdemanella biformis</name>
    <dbReference type="NCBI Taxonomy" id="1735"/>
    <lineage>
        <taxon>Bacteria</taxon>
        <taxon>Bacillati</taxon>
        <taxon>Bacillota</taxon>
        <taxon>Erysipelotrichia</taxon>
        <taxon>Erysipelotrichales</taxon>
        <taxon>Erysipelotrichaceae</taxon>
        <taxon>Holdemanella</taxon>
    </lineage>
</organism>
<sequence>MNIFLKSAGKQEGTPCVSNMVQLGDFFYLSGQTGLGETIQEQTITAINKVIDVLSNYGLQLHHVVKFTVYLKNIEDKDAFLNTFKNFVDEPFPACTIVEVSNLADNATVCIEGLGVNTLRHEEQMQQSSCSHDCSSCGGGCH</sequence>
<reference evidence="5 6" key="1">
    <citation type="submission" date="2018-08" db="EMBL/GenBank/DDBJ databases">
        <title>A genome reference for cultivated species of the human gut microbiota.</title>
        <authorList>
            <person name="Zou Y."/>
            <person name="Xue W."/>
            <person name="Luo G."/>
        </authorList>
    </citation>
    <scope>NUCLEOTIDE SEQUENCE [LARGE SCALE GENOMIC DNA]</scope>
    <source>
        <strain evidence="3 6">AF10-31</strain>
        <strain evidence="2 5">AF15-20</strain>
        <strain evidence="1 7">AF22-10AC</strain>
        <strain evidence="4 8">AM42-13AC</strain>
    </source>
</reference>
<dbReference type="GeneID" id="66579913"/>
<dbReference type="Pfam" id="PF01042">
    <property type="entry name" value="Ribonuc_L-PSP"/>
    <property type="match status" value="1"/>
</dbReference>
<evidence type="ECO:0000313" key="4">
    <source>
        <dbReference type="EMBL" id="RHB04730.1"/>
    </source>
</evidence>
<dbReference type="Proteomes" id="UP000284651">
    <property type="component" value="Unassembled WGS sequence"/>
</dbReference>
<dbReference type="PANTHER" id="PTHR11803">
    <property type="entry name" value="2-IMINOBUTANOATE/2-IMINOPROPANOATE DEAMINASE RIDA"/>
    <property type="match status" value="1"/>
</dbReference>
<dbReference type="AlphaFoldDB" id="A0A395W9P8"/>
<dbReference type="InterPro" id="IPR006175">
    <property type="entry name" value="YjgF/YER057c/UK114"/>
</dbReference>
<evidence type="ECO:0000313" key="7">
    <source>
        <dbReference type="Proteomes" id="UP000285274"/>
    </source>
</evidence>
<dbReference type="EMBL" id="QSGD01000026">
    <property type="protein sequence ID" value="RHB04730.1"/>
    <property type="molecule type" value="Genomic_DNA"/>
</dbReference>
<dbReference type="SUPFAM" id="SSF55298">
    <property type="entry name" value="YjgF-like"/>
    <property type="match status" value="1"/>
</dbReference>
<evidence type="ECO:0000313" key="2">
    <source>
        <dbReference type="EMBL" id="RGU93961.1"/>
    </source>
</evidence>
<protein>
    <submittedName>
        <fullName evidence="2">RidA family protein</fullName>
    </submittedName>
</protein>
<evidence type="ECO:0000313" key="3">
    <source>
        <dbReference type="EMBL" id="RGW73123.1"/>
    </source>
</evidence>
<dbReference type="CDD" id="cd00448">
    <property type="entry name" value="YjgF_YER057c_UK114_family"/>
    <property type="match status" value="1"/>
</dbReference>
<dbReference type="Proteomes" id="UP000285274">
    <property type="component" value="Unassembled WGS sequence"/>
</dbReference>